<dbReference type="InterPro" id="IPR010982">
    <property type="entry name" value="Lambda_DNA-bd_dom_sf"/>
</dbReference>
<keyword evidence="2" id="KW-0238">DNA-binding</keyword>
<dbReference type="PROSITE" id="PS50932">
    <property type="entry name" value="HTH_LACI_2"/>
    <property type="match status" value="1"/>
</dbReference>
<sequence>MVSIADVAEKAGVSQTTVSHALSGKRKVSDAVKRRVEDAMVALDYVPSRSAQNLALGMTRILAVLVPDIGNGFFAQLAKGAEAAAIARGYNILICGTGYDNAREVQYLQMIHSRAVDGVVYTAGEPPSEAELSRVLGGMPTVLVDEEIDGAELASVVSDNENGGRLAAEHLLALGHRSVLVMGVTGVIGRRRVQGFSDAWAEGGGEPLEIVWGTVTAESGRERIAPFVERIRNGELTSVFAGSDQMALGAMELLREHGLSVPRDVSVLGFDDSPDARFSSPSLSTVRQDILGLGGHAVTMLIDELEGLSEGTAHVVLPVELVARESTAPLAPARNEGWQ</sequence>
<evidence type="ECO:0000313" key="6">
    <source>
        <dbReference type="EMBL" id="RZU66592.1"/>
    </source>
</evidence>
<evidence type="ECO:0000256" key="1">
    <source>
        <dbReference type="ARBA" id="ARBA00023015"/>
    </source>
</evidence>
<dbReference type="Pfam" id="PF00356">
    <property type="entry name" value="LacI"/>
    <property type="match status" value="1"/>
</dbReference>
<gene>
    <name evidence="6" type="ORF">EV379_2954</name>
</gene>
<keyword evidence="3" id="KW-0804">Transcription</keyword>
<dbReference type="Proteomes" id="UP000291483">
    <property type="component" value="Unassembled WGS sequence"/>
</dbReference>
<evidence type="ECO:0000259" key="5">
    <source>
        <dbReference type="PROSITE" id="PS50943"/>
    </source>
</evidence>
<dbReference type="SMART" id="SM00354">
    <property type="entry name" value="HTH_LACI"/>
    <property type="match status" value="1"/>
</dbReference>
<protein>
    <submittedName>
        <fullName evidence="6">LacI family transcriptional regulator</fullName>
    </submittedName>
</protein>
<name>A0A4Q8APH5_9MICO</name>
<dbReference type="InterPro" id="IPR000843">
    <property type="entry name" value="HTH_LacI"/>
</dbReference>
<dbReference type="InterPro" id="IPR028082">
    <property type="entry name" value="Peripla_BP_I"/>
</dbReference>
<dbReference type="CDD" id="cd06267">
    <property type="entry name" value="PBP1_LacI_sugar_binding-like"/>
    <property type="match status" value="1"/>
</dbReference>
<keyword evidence="1" id="KW-0805">Transcription regulation</keyword>
<feature type="domain" description="HTH cro/C1-type" evidence="5">
    <location>
        <begin position="3"/>
        <end position="46"/>
    </location>
</feature>
<dbReference type="SUPFAM" id="SSF53822">
    <property type="entry name" value="Periplasmic binding protein-like I"/>
    <property type="match status" value="1"/>
</dbReference>
<dbReference type="PANTHER" id="PTHR30146">
    <property type="entry name" value="LACI-RELATED TRANSCRIPTIONAL REPRESSOR"/>
    <property type="match status" value="1"/>
</dbReference>
<evidence type="ECO:0000256" key="3">
    <source>
        <dbReference type="ARBA" id="ARBA00023163"/>
    </source>
</evidence>
<evidence type="ECO:0000313" key="7">
    <source>
        <dbReference type="Proteomes" id="UP000291483"/>
    </source>
</evidence>
<keyword evidence="7" id="KW-1185">Reference proteome</keyword>
<organism evidence="6 7">
    <name type="scientific">Microterricola gilva</name>
    <dbReference type="NCBI Taxonomy" id="393267"/>
    <lineage>
        <taxon>Bacteria</taxon>
        <taxon>Bacillati</taxon>
        <taxon>Actinomycetota</taxon>
        <taxon>Actinomycetes</taxon>
        <taxon>Micrococcales</taxon>
        <taxon>Microbacteriaceae</taxon>
        <taxon>Microterricola</taxon>
    </lineage>
</organism>
<dbReference type="PROSITE" id="PS00356">
    <property type="entry name" value="HTH_LACI_1"/>
    <property type="match status" value="1"/>
</dbReference>
<dbReference type="EMBL" id="SHLC01000001">
    <property type="protein sequence ID" value="RZU66592.1"/>
    <property type="molecule type" value="Genomic_DNA"/>
</dbReference>
<dbReference type="Gene3D" id="1.10.260.40">
    <property type="entry name" value="lambda repressor-like DNA-binding domains"/>
    <property type="match status" value="1"/>
</dbReference>
<dbReference type="InterPro" id="IPR001387">
    <property type="entry name" value="Cro/C1-type_HTH"/>
</dbReference>
<evidence type="ECO:0000259" key="4">
    <source>
        <dbReference type="PROSITE" id="PS50932"/>
    </source>
</evidence>
<reference evidence="6 7" key="1">
    <citation type="submission" date="2019-02" db="EMBL/GenBank/DDBJ databases">
        <title>Sequencing the genomes of 1000 actinobacteria strains.</title>
        <authorList>
            <person name="Klenk H.-P."/>
        </authorList>
    </citation>
    <scope>NUCLEOTIDE SEQUENCE [LARGE SCALE GENOMIC DNA]</scope>
    <source>
        <strain evidence="6 7">DSM 18319</strain>
    </source>
</reference>
<evidence type="ECO:0000256" key="2">
    <source>
        <dbReference type="ARBA" id="ARBA00023125"/>
    </source>
</evidence>
<dbReference type="OrthoDB" id="3258243at2"/>
<dbReference type="Gene3D" id="3.40.50.2300">
    <property type="match status" value="2"/>
</dbReference>
<accession>A0A4Q8APH5</accession>
<dbReference type="SUPFAM" id="SSF47413">
    <property type="entry name" value="lambda repressor-like DNA-binding domains"/>
    <property type="match status" value="1"/>
</dbReference>
<comment type="caution">
    <text evidence="6">The sequence shown here is derived from an EMBL/GenBank/DDBJ whole genome shotgun (WGS) entry which is preliminary data.</text>
</comment>
<dbReference type="GO" id="GO:0003700">
    <property type="term" value="F:DNA-binding transcription factor activity"/>
    <property type="evidence" value="ECO:0007669"/>
    <property type="project" value="TreeGrafter"/>
</dbReference>
<dbReference type="InterPro" id="IPR046335">
    <property type="entry name" value="LacI/GalR-like_sensor"/>
</dbReference>
<dbReference type="RefSeq" id="WP_130506768.1">
    <property type="nucleotide sequence ID" value="NZ_SHLC01000001.1"/>
</dbReference>
<dbReference type="GO" id="GO:0000976">
    <property type="term" value="F:transcription cis-regulatory region binding"/>
    <property type="evidence" value="ECO:0007669"/>
    <property type="project" value="TreeGrafter"/>
</dbReference>
<dbReference type="CDD" id="cd01392">
    <property type="entry name" value="HTH_LacI"/>
    <property type="match status" value="1"/>
</dbReference>
<dbReference type="AlphaFoldDB" id="A0A4Q8APH5"/>
<proteinExistence type="predicted"/>
<dbReference type="PANTHER" id="PTHR30146:SF153">
    <property type="entry name" value="LACTOSE OPERON REPRESSOR"/>
    <property type="match status" value="1"/>
</dbReference>
<feature type="domain" description="HTH lacI-type" evidence="4">
    <location>
        <begin position="2"/>
        <end position="56"/>
    </location>
</feature>
<dbReference type="Pfam" id="PF13377">
    <property type="entry name" value="Peripla_BP_3"/>
    <property type="match status" value="1"/>
</dbReference>
<dbReference type="PROSITE" id="PS50943">
    <property type="entry name" value="HTH_CROC1"/>
    <property type="match status" value="1"/>
</dbReference>